<evidence type="ECO:0000256" key="2">
    <source>
        <dbReference type="ARBA" id="ARBA00023125"/>
    </source>
</evidence>
<dbReference type="InterPro" id="IPR036390">
    <property type="entry name" value="WH_DNA-bd_sf"/>
</dbReference>
<accession>A0ABR5IB12</accession>
<evidence type="ECO:0000313" key="6">
    <source>
        <dbReference type="Proteomes" id="UP000037247"/>
    </source>
</evidence>
<gene>
    <name evidence="5" type="ORF">ABW18_14130</name>
</gene>
<dbReference type="Pfam" id="PF01047">
    <property type="entry name" value="MarR"/>
    <property type="match status" value="1"/>
</dbReference>
<dbReference type="RefSeq" id="WP_049699808.1">
    <property type="nucleotide sequence ID" value="NZ_CBDRLS010000001.1"/>
</dbReference>
<evidence type="ECO:0000313" key="5">
    <source>
        <dbReference type="EMBL" id="KNA90872.1"/>
    </source>
</evidence>
<dbReference type="PANTHER" id="PTHR33164:SF99">
    <property type="entry name" value="MARR FAMILY REGULATORY PROTEIN"/>
    <property type="match status" value="1"/>
</dbReference>
<reference evidence="5 6" key="1">
    <citation type="submission" date="2015-05" db="EMBL/GenBank/DDBJ databases">
        <title>Draft genome sequence of the bacterium Gordonia jacobaea a new member of the Gordonia genus.</title>
        <authorList>
            <person name="Jimenez-Galisteo G."/>
            <person name="Dominguez A."/>
            <person name="Munoz E."/>
            <person name="Vinas M."/>
        </authorList>
    </citation>
    <scope>NUCLEOTIDE SEQUENCE [LARGE SCALE GENOMIC DNA]</scope>
    <source>
        <strain evidence="6">mv1</strain>
    </source>
</reference>
<keyword evidence="2" id="KW-0238">DNA-binding</keyword>
<evidence type="ECO:0000259" key="4">
    <source>
        <dbReference type="PROSITE" id="PS50995"/>
    </source>
</evidence>
<evidence type="ECO:0000256" key="3">
    <source>
        <dbReference type="ARBA" id="ARBA00023163"/>
    </source>
</evidence>
<dbReference type="PANTHER" id="PTHR33164">
    <property type="entry name" value="TRANSCRIPTIONAL REGULATOR, MARR FAMILY"/>
    <property type="match status" value="1"/>
</dbReference>
<dbReference type="Gene3D" id="1.10.10.10">
    <property type="entry name" value="Winged helix-like DNA-binding domain superfamily/Winged helix DNA-binding domain"/>
    <property type="match status" value="1"/>
</dbReference>
<dbReference type="InterPro" id="IPR000835">
    <property type="entry name" value="HTH_MarR-typ"/>
</dbReference>
<keyword evidence="6" id="KW-1185">Reference proteome</keyword>
<dbReference type="Proteomes" id="UP000037247">
    <property type="component" value="Unassembled WGS sequence"/>
</dbReference>
<proteinExistence type="predicted"/>
<keyword evidence="1" id="KW-0805">Transcription regulation</keyword>
<dbReference type="InterPro" id="IPR023187">
    <property type="entry name" value="Tscrpt_reg_MarR-type_CS"/>
</dbReference>
<name>A0ABR5IB12_9ACTN</name>
<dbReference type="EMBL" id="LDTZ01000018">
    <property type="protein sequence ID" value="KNA90872.1"/>
    <property type="molecule type" value="Genomic_DNA"/>
</dbReference>
<dbReference type="PROSITE" id="PS01117">
    <property type="entry name" value="HTH_MARR_1"/>
    <property type="match status" value="1"/>
</dbReference>
<dbReference type="InterPro" id="IPR039422">
    <property type="entry name" value="MarR/SlyA-like"/>
</dbReference>
<dbReference type="PRINTS" id="PR00598">
    <property type="entry name" value="HTHMARR"/>
</dbReference>
<protein>
    <submittedName>
        <fullName evidence="5">MarR family transcriptional regulator</fullName>
    </submittedName>
</protein>
<comment type="caution">
    <text evidence="5">The sequence shown here is derived from an EMBL/GenBank/DDBJ whole genome shotgun (WGS) entry which is preliminary data.</text>
</comment>
<sequence>MTKAVTSEDQLAAAWRDLSIRYNKVLCSLDRELQAKHGLSSSEFEVLELLAEADDHQARMSELASRVHLSQSALSRVVGRLEKDGLVVRTMCSSDRRSVFATLTASGEQRYAQARPTQRETLASLTDGCPQLLREG</sequence>
<evidence type="ECO:0000256" key="1">
    <source>
        <dbReference type="ARBA" id="ARBA00023015"/>
    </source>
</evidence>
<dbReference type="SUPFAM" id="SSF46785">
    <property type="entry name" value="Winged helix' DNA-binding domain"/>
    <property type="match status" value="1"/>
</dbReference>
<dbReference type="InterPro" id="IPR036388">
    <property type="entry name" value="WH-like_DNA-bd_sf"/>
</dbReference>
<feature type="domain" description="HTH marR-type" evidence="4">
    <location>
        <begin position="8"/>
        <end position="136"/>
    </location>
</feature>
<dbReference type="SMART" id="SM00347">
    <property type="entry name" value="HTH_MARR"/>
    <property type="match status" value="1"/>
</dbReference>
<dbReference type="PROSITE" id="PS50995">
    <property type="entry name" value="HTH_MARR_2"/>
    <property type="match status" value="1"/>
</dbReference>
<organism evidence="5 6">
    <name type="scientific">Gordonia jacobaea</name>
    <dbReference type="NCBI Taxonomy" id="122202"/>
    <lineage>
        <taxon>Bacteria</taxon>
        <taxon>Bacillati</taxon>
        <taxon>Actinomycetota</taxon>
        <taxon>Actinomycetes</taxon>
        <taxon>Mycobacteriales</taxon>
        <taxon>Gordoniaceae</taxon>
        <taxon>Gordonia</taxon>
    </lineage>
</organism>
<keyword evidence="3" id="KW-0804">Transcription</keyword>